<evidence type="ECO:0000313" key="3">
    <source>
        <dbReference type="Proteomes" id="UP001501752"/>
    </source>
</evidence>
<comment type="caution">
    <text evidence="2">The sequence shown here is derived from an EMBL/GenBank/DDBJ whole genome shotgun (WGS) entry which is preliminary data.</text>
</comment>
<keyword evidence="1" id="KW-0732">Signal</keyword>
<keyword evidence="3" id="KW-1185">Reference proteome</keyword>
<dbReference type="EMBL" id="BAABIS010000001">
    <property type="protein sequence ID" value="GAA4860053.1"/>
    <property type="molecule type" value="Genomic_DNA"/>
</dbReference>
<evidence type="ECO:0008006" key="4">
    <source>
        <dbReference type="Google" id="ProtNLM"/>
    </source>
</evidence>
<dbReference type="RefSeq" id="WP_345698430.1">
    <property type="nucleotide sequence ID" value="NZ_BAABIS010000001.1"/>
</dbReference>
<reference evidence="3" key="1">
    <citation type="journal article" date="2019" name="Int. J. Syst. Evol. Microbiol.">
        <title>The Global Catalogue of Microorganisms (GCM) 10K type strain sequencing project: providing services to taxonomists for standard genome sequencing and annotation.</title>
        <authorList>
            <consortium name="The Broad Institute Genomics Platform"/>
            <consortium name="The Broad Institute Genome Sequencing Center for Infectious Disease"/>
            <person name="Wu L."/>
            <person name="Ma J."/>
        </authorList>
    </citation>
    <scope>NUCLEOTIDE SEQUENCE [LARGE SCALE GENOMIC DNA]</scope>
    <source>
        <strain evidence="3">JCM 13006</strain>
    </source>
</reference>
<accession>A0ABP9DX78</accession>
<sequence>MKRTTALAALTMAGLAMSAAPAAALPGGAPTGLSGLGHGLSSAHGVDTPAGTMDGAGFFGSTVSTTDLCHKDLEQYPVVGPLADRTTGACDAIGETVDHPPTF</sequence>
<dbReference type="Proteomes" id="UP001501752">
    <property type="component" value="Unassembled WGS sequence"/>
</dbReference>
<gene>
    <name evidence="2" type="ORF">GCM10023235_42440</name>
</gene>
<proteinExistence type="predicted"/>
<name>A0ABP9DX78_9ACTN</name>
<evidence type="ECO:0000256" key="1">
    <source>
        <dbReference type="SAM" id="SignalP"/>
    </source>
</evidence>
<evidence type="ECO:0000313" key="2">
    <source>
        <dbReference type="EMBL" id="GAA4860053.1"/>
    </source>
</evidence>
<feature type="signal peptide" evidence="1">
    <location>
        <begin position="1"/>
        <end position="22"/>
    </location>
</feature>
<feature type="chain" id="PRO_5046496610" description="Secreted protein" evidence="1">
    <location>
        <begin position="23"/>
        <end position="103"/>
    </location>
</feature>
<protein>
    <recommendedName>
        <fullName evidence="4">Secreted protein</fullName>
    </recommendedName>
</protein>
<organism evidence="2 3">
    <name type="scientific">Kitasatospora terrestris</name>
    <dbReference type="NCBI Taxonomy" id="258051"/>
    <lineage>
        <taxon>Bacteria</taxon>
        <taxon>Bacillati</taxon>
        <taxon>Actinomycetota</taxon>
        <taxon>Actinomycetes</taxon>
        <taxon>Kitasatosporales</taxon>
        <taxon>Streptomycetaceae</taxon>
        <taxon>Kitasatospora</taxon>
    </lineage>
</organism>